<evidence type="ECO:0000256" key="1">
    <source>
        <dbReference type="ARBA" id="ARBA00004167"/>
    </source>
</evidence>
<dbReference type="PROSITE" id="PS50268">
    <property type="entry name" value="CADHERIN_2"/>
    <property type="match status" value="2"/>
</dbReference>
<feature type="domain" description="Cadherin" evidence="9">
    <location>
        <begin position="51"/>
        <end position="120"/>
    </location>
</feature>
<keyword evidence="6" id="KW-0472">Membrane</keyword>
<keyword evidence="7" id="KW-0325">Glycoprotein</keyword>
<evidence type="ECO:0000256" key="8">
    <source>
        <dbReference type="PROSITE-ProRule" id="PRU00043"/>
    </source>
</evidence>
<protein>
    <recommendedName>
        <fullName evidence="9">Cadherin domain-containing protein</fullName>
    </recommendedName>
</protein>
<dbReference type="GO" id="GO:0005509">
    <property type="term" value="F:calcium ion binding"/>
    <property type="evidence" value="ECO:0007669"/>
    <property type="project" value="UniProtKB-UniRule"/>
</dbReference>
<keyword evidence="5" id="KW-1133">Transmembrane helix</keyword>
<dbReference type="PANTHER" id="PTHR24028">
    <property type="entry name" value="CADHERIN-87A"/>
    <property type="match status" value="1"/>
</dbReference>
<dbReference type="Gene3D" id="2.60.40.60">
    <property type="entry name" value="Cadherins"/>
    <property type="match status" value="3"/>
</dbReference>
<evidence type="ECO:0000256" key="4">
    <source>
        <dbReference type="ARBA" id="ARBA00022837"/>
    </source>
</evidence>
<evidence type="ECO:0000256" key="6">
    <source>
        <dbReference type="ARBA" id="ARBA00023136"/>
    </source>
</evidence>
<comment type="caution">
    <text evidence="10">The sequence shown here is derived from an EMBL/GenBank/DDBJ whole genome shotgun (WGS) entry which is preliminary data.</text>
</comment>
<dbReference type="InterPro" id="IPR002126">
    <property type="entry name" value="Cadherin-like_dom"/>
</dbReference>
<evidence type="ECO:0000256" key="7">
    <source>
        <dbReference type="ARBA" id="ARBA00023180"/>
    </source>
</evidence>
<dbReference type="SUPFAM" id="SSF49313">
    <property type="entry name" value="Cadherin-like"/>
    <property type="match status" value="3"/>
</dbReference>
<proteinExistence type="predicted"/>
<dbReference type="InterPro" id="IPR020894">
    <property type="entry name" value="Cadherin_CS"/>
</dbReference>
<evidence type="ECO:0000256" key="3">
    <source>
        <dbReference type="ARBA" id="ARBA00022737"/>
    </source>
</evidence>
<dbReference type="InterPro" id="IPR050174">
    <property type="entry name" value="Protocadherin/Cadherin-CA"/>
</dbReference>
<evidence type="ECO:0000313" key="10">
    <source>
        <dbReference type="EMBL" id="GMT22339.1"/>
    </source>
</evidence>
<organism evidence="10 11">
    <name type="scientific">Pristionchus fissidentatus</name>
    <dbReference type="NCBI Taxonomy" id="1538716"/>
    <lineage>
        <taxon>Eukaryota</taxon>
        <taxon>Metazoa</taxon>
        <taxon>Ecdysozoa</taxon>
        <taxon>Nematoda</taxon>
        <taxon>Chromadorea</taxon>
        <taxon>Rhabditida</taxon>
        <taxon>Rhabditina</taxon>
        <taxon>Diplogasteromorpha</taxon>
        <taxon>Diplogasteroidea</taxon>
        <taxon>Neodiplogasteridae</taxon>
        <taxon>Pristionchus</taxon>
    </lineage>
</organism>
<keyword evidence="2" id="KW-0812">Transmembrane</keyword>
<dbReference type="SMART" id="SM00112">
    <property type="entry name" value="CA"/>
    <property type="match status" value="2"/>
</dbReference>
<evidence type="ECO:0000256" key="2">
    <source>
        <dbReference type="ARBA" id="ARBA00022692"/>
    </source>
</evidence>
<dbReference type="Proteomes" id="UP001432322">
    <property type="component" value="Unassembled WGS sequence"/>
</dbReference>
<dbReference type="PANTHER" id="PTHR24028:SF262">
    <property type="entry name" value="CADHERIN-RELATED FAMILY MEMBER 3"/>
    <property type="match status" value="1"/>
</dbReference>
<name>A0AAV5VRY6_9BILA</name>
<dbReference type="GO" id="GO:0007156">
    <property type="term" value="P:homophilic cell adhesion via plasma membrane adhesion molecules"/>
    <property type="evidence" value="ECO:0007669"/>
    <property type="project" value="InterPro"/>
</dbReference>
<sequence length="322" mass="35548">ESLPYCVNIINNHSPPIVDFPLPDSIHSMEEGKMYKEVVAIRLASSSPAATFRLQNQSDSEWDWLSLSPSGVLSSLRPFDYNKRSSILVRVAVCSLDSLECLPLSFTIQVIDVNDHCPVFDTNPLEASINENETVFPHAIVSIPSARDNDFSPSNRLNCYSIDSPHFFFHPPSSLNIHTNTSFDREITPVIMFKVTAFDCEAKCKSVTGEKNSTLTVTLKINNVNDNLPRFSSRVKHLTIVGGSSVPAGTQMATLSAFDADNEALFYSIKGSIRTDKTAIKQSDAPFFINSSTAHLISRSPLSSPSYSFTIQVNDTANHHDQ</sequence>
<dbReference type="CDD" id="cd11304">
    <property type="entry name" value="Cadherin_repeat"/>
    <property type="match status" value="2"/>
</dbReference>
<accession>A0AAV5VRY6</accession>
<dbReference type="PROSITE" id="PS00232">
    <property type="entry name" value="CADHERIN_1"/>
    <property type="match status" value="1"/>
</dbReference>
<feature type="non-terminal residue" evidence="10">
    <location>
        <position position="322"/>
    </location>
</feature>
<comment type="subcellular location">
    <subcellularLocation>
        <location evidence="1">Membrane</location>
        <topology evidence="1">Single-pass membrane protein</topology>
    </subcellularLocation>
</comment>
<reference evidence="10" key="1">
    <citation type="submission" date="2023-10" db="EMBL/GenBank/DDBJ databases">
        <title>Genome assembly of Pristionchus species.</title>
        <authorList>
            <person name="Yoshida K."/>
            <person name="Sommer R.J."/>
        </authorList>
    </citation>
    <scope>NUCLEOTIDE SEQUENCE</scope>
    <source>
        <strain evidence="10">RS5133</strain>
    </source>
</reference>
<dbReference type="PRINTS" id="PR00205">
    <property type="entry name" value="CADHERIN"/>
</dbReference>
<keyword evidence="4 8" id="KW-0106">Calcium</keyword>
<gene>
    <name evidence="10" type="ORF">PFISCL1PPCAC_13636</name>
</gene>
<feature type="non-terminal residue" evidence="10">
    <location>
        <position position="1"/>
    </location>
</feature>
<evidence type="ECO:0000256" key="5">
    <source>
        <dbReference type="ARBA" id="ARBA00022989"/>
    </source>
</evidence>
<evidence type="ECO:0000259" key="9">
    <source>
        <dbReference type="PROSITE" id="PS50268"/>
    </source>
</evidence>
<evidence type="ECO:0000313" key="11">
    <source>
        <dbReference type="Proteomes" id="UP001432322"/>
    </source>
</evidence>
<keyword evidence="3" id="KW-0677">Repeat</keyword>
<feature type="domain" description="Cadherin" evidence="9">
    <location>
        <begin position="121"/>
        <end position="231"/>
    </location>
</feature>
<dbReference type="GO" id="GO:0005886">
    <property type="term" value="C:plasma membrane"/>
    <property type="evidence" value="ECO:0007669"/>
    <property type="project" value="InterPro"/>
</dbReference>
<keyword evidence="11" id="KW-1185">Reference proteome</keyword>
<dbReference type="AlphaFoldDB" id="A0AAV5VRY6"/>
<dbReference type="EMBL" id="BTSY01000004">
    <property type="protein sequence ID" value="GMT22339.1"/>
    <property type="molecule type" value="Genomic_DNA"/>
</dbReference>
<dbReference type="InterPro" id="IPR015919">
    <property type="entry name" value="Cadherin-like_sf"/>
</dbReference>